<dbReference type="Proteomes" id="UP001152759">
    <property type="component" value="Chromosome 10"/>
</dbReference>
<feature type="region of interest" description="Disordered" evidence="1">
    <location>
        <begin position="261"/>
        <end position="282"/>
    </location>
</feature>
<dbReference type="GO" id="GO:0034198">
    <property type="term" value="P:cellular response to amino acid starvation"/>
    <property type="evidence" value="ECO:0007669"/>
    <property type="project" value="TreeGrafter"/>
</dbReference>
<dbReference type="KEGG" id="btab:109044260"/>
<name>A0A9P0A389_BEMTA</name>
<feature type="compositionally biased region" description="Acidic residues" evidence="1">
    <location>
        <begin position="261"/>
        <end position="273"/>
    </location>
</feature>
<dbReference type="GO" id="GO:0007015">
    <property type="term" value="P:actin filament organization"/>
    <property type="evidence" value="ECO:0007669"/>
    <property type="project" value="InterPro"/>
</dbReference>
<evidence type="ECO:0000313" key="2">
    <source>
        <dbReference type="EMBL" id="CAH0383365.1"/>
    </source>
</evidence>
<protein>
    <recommendedName>
        <fullName evidence="4">Kaptin</fullName>
    </recommendedName>
</protein>
<sequence>MDGIIDAHYFVLPSQSNIYSLARLTSVSGLERLLVTSLKKKVFCFEYSVDKDDALLPVIKEISFTYIPSGAEIISIDAVNKSKDHDDFVVGITIIKTGNNDMESEKYLNIYSEPEPDENNEFNIDNLANNCLMIELDFVPYFLYHTFLLSQNQVVWFLSGSDSKIHAYTEDVSTHTYHETDIAEHFPELVSPSSIVLWIDIWHIHQNTRRLSVIGCEDWSVKISLVEIESNTLLSVWNYDCDGPISRVQLFYLSNYFPPDAEDSSENCETEDEGEKKSKEEGEENINLLVTSTINQSVVFMNVTTSGTSERHFLPYKDSYDAILSSVCADIDLDGEQEIILGAYSQELIAYKYINSRWELIGTRGVSSSVLCMAHLDLSQDGVRELVVVTMRGIHIFQHDPNIVLEKLKASIDFSKIFSAETLM</sequence>
<organism evidence="2 3">
    <name type="scientific">Bemisia tabaci</name>
    <name type="common">Sweetpotato whitefly</name>
    <name type="synonym">Aleurodes tabaci</name>
    <dbReference type="NCBI Taxonomy" id="7038"/>
    <lineage>
        <taxon>Eukaryota</taxon>
        <taxon>Metazoa</taxon>
        <taxon>Ecdysozoa</taxon>
        <taxon>Arthropoda</taxon>
        <taxon>Hexapoda</taxon>
        <taxon>Insecta</taxon>
        <taxon>Pterygota</taxon>
        <taxon>Neoptera</taxon>
        <taxon>Paraneoptera</taxon>
        <taxon>Hemiptera</taxon>
        <taxon>Sternorrhyncha</taxon>
        <taxon>Aleyrodoidea</taxon>
        <taxon>Aleyrodidae</taxon>
        <taxon>Aleyrodinae</taxon>
        <taxon>Bemisia</taxon>
    </lineage>
</organism>
<dbReference type="PANTHER" id="PTHR15435:SF2">
    <property type="entry name" value="KICSTOR COMPLEX PROTEIN KAPTIN"/>
    <property type="match status" value="1"/>
</dbReference>
<dbReference type="OrthoDB" id="10267127at2759"/>
<evidence type="ECO:0008006" key="4">
    <source>
        <dbReference type="Google" id="ProtNLM"/>
    </source>
</evidence>
<dbReference type="InterPro" id="IPR029982">
    <property type="entry name" value="Kptn"/>
</dbReference>
<dbReference type="AlphaFoldDB" id="A0A9P0A389"/>
<evidence type="ECO:0000313" key="3">
    <source>
        <dbReference type="Proteomes" id="UP001152759"/>
    </source>
</evidence>
<evidence type="ECO:0000256" key="1">
    <source>
        <dbReference type="SAM" id="MobiDB-lite"/>
    </source>
</evidence>
<dbReference type="GO" id="GO:0051015">
    <property type="term" value="F:actin filament binding"/>
    <property type="evidence" value="ECO:0007669"/>
    <property type="project" value="TreeGrafter"/>
</dbReference>
<dbReference type="GO" id="GO:0015629">
    <property type="term" value="C:actin cytoskeleton"/>
    <property type="evidence" value="ECO:0007669"/>
    <property type="project" value="InterPro"/>
</dbReference>
<reference evidence="2" key="1">
    <citation type="submission" date="2021-12" db="EMBL/GenBank/DDBJ databases">
        <authorList>
            <person name="King R."/>
        </authorList>
    </citation>
    <scope>NUCLEOTIDE SEQUENCE</scope>
</reference>
<dbReference type="PANTHER" id="PTHR15435">
    <property type="entry name" value="KICSTOR COMPLEX PROTEIN KAPTIN"/>
    <property type="match status" value="1"/>
</dbReference>
<dbReference type="GO" id="GO:0030027">
    <property type="term" value="C:lamellipodium"/>
    <property type="evidence" value="ECO:0007669"/>
    <property type="project" value="TreeGrafter"/>
</dbReference>
<dbReference type="InterPro" id="IPR028994">
    <property type="entry name" value="Integrin_alpha_N"/>
</dbReference>
<dbReference type="GO" id="GO:1904262">
    <property type="term" value="P:negative regulation of TORC1 signaling"/>
    <property type="evidence" value="ECO:0007669"/>
    <property type="project" value="TreeGrafter"/>
</dbReference>
<dbReference type="SUPFAM" id="SSF69318">
    <property type="entry name" value="Integrin alpha N-terminal domain"/>
    <property type="match status" value="1"/>
</dbReference>
<proteinExistence type="predicted"/>
<keyword evidence="3" id="KW-1185">Reference proteome</keyword>
<dbReference type="EMBL" id="OU963871">
    <property type="protein sequence ID" value="CAH0383365.1"/>
    <property type="molecule type" value="Genomic_DNA"/>
</dbReference>
<gene>
    <name evidence="2" type="ORF">BEMITA_LOCUS2821</name>
</gene>
<accession>A0A9P0A389</accession>